<dbReference type="Pfam" id="PF00206">
    <property type="entry name" value="Lyase_1"/>
    <property type="match status" value="1"/>
</dbReference>
<gene>
    <name evidence="3" type="ORF">JYU14_03295</name>
</gene>
<comment type="caution">
    <text evidence="3">The sequence shown here is derived from an EMBL/GenBank/DDBJ whole genome shotgun (WGS) entry which is preliminary data.</text>
</comment>
<dbReference type="Proteomes" id="UP000722121">
    <property type="component" value="Unassembled WGS sequence"/>
</dbReference>
<keyword evidence="1 3" id="KW-0456">Lyase</keyword>
<reference evidence="3 4" key="1">
    <citation type="submission" date="2021-02" db="EMBL/GenBank/DDBJ databases">
        <title>Activity-based single-cell genomes from oceanic crustal fluid captures similar information to metagenomic and metatranscriptomic surveys with orders of magnitude less sampling.</title>
        <authorList>
            <person name="D'Angelo T.S."/>
            <person name="Orcutt B.N."/>
        </authorList>
    </citation>
    <scope>NUCLEOTIDE SEQUENCE [LARGE SCALE GENOMIC DNA]</scope>
    <source>
        <strain evidence="3">AH-315-G07</strain>
    </source>
</reference>
<dbReference type="Gene3D" id="1.20.200.10">
    <property type="entry name" value="Fumarase/aspartase (Central domain)"/>
    <property type="match status" value="1"/>
</dbReference>
<evidence type="ECO:0000259" key="2">
    <source>
        <dbReference type="Pfam" id="PF00206"/>
    </source>
</evidence>
<organism evidence="3 4">
    <name type="scientific">Simkania negevensis</name>
    <dbReference type="NCBI Taxonomy" id="83561"/>
    <lineage>
        <taxon>Bacteria</taxon>
        <taxon>Pseudomonadati</taxon>
        <taxon>Chlamydiota</taxon>
        <taxon>Chlamydiia</taxon>
        <taxon>Parachlamydiales</taxon>
        <taxon>Simkaniaceae</taxon>
        <taxon>Simkania</taxon>
    </lineage>
</organism>
<proteinExistence type="predicted"/>
<dbReference type="GO" id="GO:0016829">
    <property type="term" value="F:lyase activity"/>
    <property type="evidence" value="ECO:0007669"/>
    <property type="project" value="UniProtKB-KW"/>
</dbReference>
<dbReference type="PANTHER" id="PTHR43172:SF1">
    <property type="entry name" value="ADENYLOSUCCINATE LYASE"/>
    <property type="match status" value="1"/>
</dbReference>
<dbReference type="SUPFAM" id="SSF48557">
    <property type="entry name" value="L-aspartase-like"/>
    <property type="match status" value="1"/>
</dbReference>
<dbReference type="Gene3D" id="1.10.275.10">
    <property type="entry name" value="Fumarase/aspartase (N-terminal domain)"/>
    <property type="match status" value="1"/>
</dbReference>
<accession>A0ABS3ASF2</accession>
<protein>
    <submittedName>
        <fullName evidence="3">Adenylosuccinate lyase</fullName>
    </submittedName>
</protein>
<evidence type="ECO:0000256" key="1">
    <source>
        <dbReference type="ARBA" id="ARBA00023239"/>
    </source>
</evidence>
<keyword evidence="4" id="KW-1185">Reference proteome</keyword>
<sequence>MDKYTSPLTHRYASDEMNFLFSNTFKYTLWRKLWLALAENEKALGLNITEEQLAELRAHVNDIDFDNVHKHEKRLRHDVMAHIHAYGDCCPTARGIIHLGATSCYVTDNSDLIQIREAMTLLFAKLIELLKLLETKASKHASLPCLAWTHLQPAQPTTVGKRF</sequence>
<dbReference type="InterPro" id="IPR024083">
    <property type="entry name" value="Fumarase/histidase_N"/>
</dbReference>
<dbReference type="PANTHER" id="PTHR43172">
    <property type="entry name" value="ADENYLOSUCCINATE LYASE"/>
    <property type="match status" value="1"/>
</dbReference>
<feature type="non-terminal residue" evidence="3">
    <location>
        <position position="163"/>
    </location>
</feature>
<feature type="domain" description="Fumarate lyase N-terminal" evidence="2">
    <location>
        <begin position="59"/>
        <end position="163"/>
    </location>
</feature>
<evidence type="ECO:0000313" key="4">
    <source>
        <dbReference type="Proteomes" id="UP000722121"/>
    </source>
</evidence>
<dbReference type="InterPro" id="IPR008948">
    <property type="entry name" value="L-Aspartase-like"/>
</dbReference>
<name>A0ABS3ASF2_9BACT</name>
<dbReference type="EMBL" id="JAFITR010000062">
    <property type="protein sequence ID" value="MBN4067089.1"/>
    <property type="molecule type" value="Genomic_DNA"/>
</dbReference>
<dbReference type="InterPro" id="IPR022761">
    <property type="entry name" value="Fumarate_lyase_N"/>
</dbReference>
<evidence type="ECO:0000313" key="3">
    <source>
        <dbReference type="EMBL" id="MBN4067089.1"/>
    </source>
</evidence>